<organism evidence="2 3">
    <name type="scientific">Vibrio renipiscarius</name>
    <dbReference type="NCBI Taxonomy" id="1461322"/>
    <lineage>
        <taxon>Bacteria</taxon>
        <taxon>Pseudomonadati</taxon>
        <taxon>Pseudomonadota</taxon>
        <taxon>Gammaproteobacteria</taxon>
        <taxon>Vibrionales</taxon>
        <taxon>Vibrionaceae</taxon>
        <taxon>Vibrio</taxon>
    </lineage>
</organism>
<dbReference type="EMBL" id="JTKH01000003">
    <property type="protein sequence ID" value="KII81694.1"/>
    <property type="molecule type" value="Genomic_DNA"/>
</dbReference>
<accession>A0A0C2JUV9</accession>
<accession>A0A0C2N884</accession>
<evidence type="ECO:0000256" key="1">
    <source>
        <dbReference type="SAM" id="SignalP"/>
    </source>
</evidence>
<evidence type="ECO:0000313" key="2">
    <source>
        <dbReference type="EMBL" id="KII81694.1"/>
    </source>
</evidence>
<reference evidence="2 3" key="1">
    <citation type="submission" date="2014-11" db="EMBL/GenBank/DDBJ databases">
        <title>Draft Genome Sequence of Vibrio piscirenalis strains CECT 8603T and CECT 8604, two marine Gammaproteobacterium isolated from cultured gilthead sea bream (Sparus aurata).</title>
        <authorList>
            <person name="Arahal D.R."/>
            <person name="Rodrigo-Torres L."/>
            <person name="Lucena T."/>
            <person name="Pujalte M.J."/>
        </authorList>
    </citation>
    <scope>NUCLEOTIDE SEQUENCE [LARGE SCALE GENOMIC DNA]</scope>
    <source>
        <strain evidence="2 3">DCR 1-4-2</strain>
    </source>
</reference>
<proteinExistence type="predicted"/>
<evidence type="ECO:0000313" key="3">
    <source>
        <dbReference type="Proteomes" id="UP000031672"/>
    </source>
</evidence>
<sequence length="104" mass="11752">MRLSILISLLLFHASSVAMDDSERNPIAKKLKHSVMKKVTKAHDVEGFCDLFITMKHKGKTAVVKSVRTNGNHQLCKLSKSGIKIGRKFRYDSPANLIRLHIRP</sequence>
<dbReference type="Proteomes" id="UP000031672">
    <property type="component" value="Unassembled WGS sequence"/>
</dbReference>
<protein>
    <submittedName>
        <fullName evidence="2">Uncharacterized protein</fullName>
    </submittedName>
</protein>
<gene>
    <name evidence="2" type="ORF">OJ16_00360</name>
</gene>
<dbReference type="OrthoDB" id="5906338at2"/>
<feature type="chain" id="PRO_5009758656" evidence="1">
    <location>
        <begin position="19"/>
        <end position="104"/>
    </location>
</feature>
<keyword evidence="3" id="KW-1185">Reference proteome</keyword>
<name>A0A0C2JUV9_9VIBR</name>
<dbReference type="AlphaFoldDB" id="A0A0C2JUV9"/>
<keyword evidence="1" id="KW-0732">Signal</keyword>
<dbReference type="RefSeq" id="WP_040986279.1">
    <property type="nucleotide sequence ID" value="NZ_JBFRUC010000015.1"/>
</dbReference>
<dbReference type="STRING" id="1461322.OJ16_00360"/>
<feature type="signal peptide" evidence="1">
    <location>
        <begin position="1"/>
        <end position="18"/>
    </location>
</feature>
<comment type="caution">
    <text evidence="2">The sequence shown here is derived from an EMBL/GenBank/DDBJ whole genome shotgun (WGS) entry which is preliminary data.</text>
</comment>